<evidence type="ECO:0000259" key="1">
    <source>
        <dbReference type="Pfam" id="PF17852"/>
    </source>
</evidence>
<dbReference type="Gene3D" id="1.10.472.130">
    <property type="match status" value="1"/>
</dbReference>
<dbReference type="InterPro" id="IPR027417">
    <property type="entry name" value="P-loop_NTPase"/>
</dbReference>
<evidence type="ECO:0000313" key="3">
    <source>
        <dbReference type="Proteomes" id="UP001529510"/>
    </source>
</evidence>
<sequence length="144" mass="16617">VLTLANNERIPLTSSMRLLFEISHLKHATPATVSRAGILHINPQELSWNLYVTSWIDRRERQTERAHLTILFDKYVPRCIEKMRSSFKTIIPITENSMVQTLCSLLDCLLTPENIPADAPREIYEMYFVFACVWAFGGATFQDQ</sequence>
<dbReference type="EMBL" id="JAMKFB020000016">
    <property type="protein sequence ID" value="KAL0172596.1"/>
    <property type="molecule type" value="Genomic_DNA"/>
</dbReference>
<accession>A0ABD0PGV9</accession>
<reference evidence="2 3" key="1">
    <citation type="submission" date="2024-05" db="EMBL/GenBank/DDBJ databases">
        <title>Genome sequencing and assembly of Indian major carp, Cirrhinus mrigala (Hamilton, 1822).</title>
        <authorList>
            <person name="Mohindra V."/>
            <person name="Chowdhury L.M."/>
            <person name="Lal K."/>
            <person name="Jena J.K."/>
        </authorList>
    </citation>
    <scope>NUCLEOTIDE SEQUENCE [LARGE SCALE GENOMIC DNA]</scope>
    <source>
        <strain evidence="2">CM1030</strain>
        <tissue evidence="2">Blood</tissue>
    </source>
</reference>
<dbReference type="PANTHER" id="PTHR45703:SF12">
    <property type="entry name" value="DYNEIN AXONEMAL HEAVY CHAIN 11"/>
    <property type="match status" value="1"/>
</dbReference>
<dbReference type="Gene3D" id="3.40.50.300">
    <property type="entry name" value="P-loop containing nucleotide triphosphate hydrolases"/>
    <property type="match status" value="1"/>
</dbReference>
<keyword evidence="3" id="KW-1185">Reference proteome</keyword>
<organism evidence="2 3">
    <name type="scientific">Cirrhinus mrigala</name>
    <name type="common">Mrigala</name>
    <dbReference type="NCBI Taxonomy" id="683832"/>
    <lineage>
        <taxon>Eukaryota</taxon>
        <taxon>Metazoa</taxon>
        <taxon>Chordata</taxon>
        <taxon>Craniata</taxon>
        <taxon>Vertebrata</taxon>
        <taxon>Euteleostomi</taxon>
        <taxon>Actinopterygii</taxon>
        <taxon>Neopterygii</taxon>
        <taxon>Teleostei</taxon>
        <taxon>Ostariophysi</taxon>
        <taxon>Cypriniformes</taxon>
        <taxon>Cyprinidae</taxon>
        <taxon>Labeoninae</taxon>
        <taxon>Labeonini</taxon>
        <taxon>Cirrhinus</taxon>
    </lineage>
</organism>
<feature type="domain" description="Dynein heavy chain AAA 5 extension" evidence="1">
    <location>
        <begin position="70"/>
        <end position="140"/>
    </location>
</feature>
<gene>
    <name evidence="2" type="ORF">M9458_032907</name>
</gene>
<dbReference type="PANTHER" id="PTHR45703">
    <property type="entry name" value="DYNEIN HEAVY CHAIN"/>
    <property type="match status" value="1"/>
</dbReference>
<dbReference type="AlphaFoldDB" id="A0ABD0PGV9"/>
<dbReference type="Proteomes" id="UP001529510">
    <property type="component" value="Unassembled WGS sequence"/>
</dbReference>
<comment type="caution">
    <text evidence="2">The sequence shown here is derived from an EMBL/GenBank/DDBJ whole genome shotgun (WGS) entry which is preliminary data.</text>
</comment>
<proteinExistence type="predicted"/>
<dbReference type="InterPro" id="IPR041466">
    <property type="entry name" value="Dynein_AAA5_ext"/>
</dbReference>
<feature type="non-terminal residue" evidence="2">
    <location>
        <position position="1"/>
    </location>
</feature>
<dbReference type="InterPro" id="IPR026983">
    <property type="entry name" value="DHC"/>
</dbReference>
<protein>
    <recommendedName>
        <fullName evidence="1">Dynein heavy chain AAA 5 extension domain-containing protein</fullName>
    </recommendedName>
</protein>
<evidence type="ECO:0000313" key="2">
    <source>
        <dbReference type="EMBL" id="KAL0172596.1"/>
    </source>
</evidence>
<feature type="non-terminal residue" evidence="2">
    <location>
        <position position="144"/>
    </location>
</feature>
<dbReference type="Pfam" id="PF17852">
    <property type="entry name" value="Dynein_AAA_lid"/>
    <property type="match status" value="1"/>
</dbReference>
<name>A0ABD0PGV9_CIRMR</name>